<sequence length="54" mass="5596">MKKLLQLVFGDARNVVSVALAVALALLAARFAPALAGCLLVVALLGAAYWQASR</sequence>
<accession>A0A1J5QHV6</accession>
<name>A0A1J5QHV6_9ZZZZ</name>
<feature type="transmembrane region" description="Helical" evidence="1">
    <location>
        <begin position="31"/>
        <end position="50"/>
    </location>
</feature>
<dbReference type="AlphaFoldDB" id="A0A1J5QHV6"/>
<proteinExistence type="predicted"/>
<dbReference type="EMBL" id="MLJW01002125">
    <property type="protein sequence ID" value="OIQ75573.1"/>
    <property type="molecule type" value="Genomic_DNA"/>
</dbReference>
<keyword evidence="1" id="KW-1133">Transmembrane helix</keyword>
<keyword evidence="1" id="KW-0472">Membrane</keyword>
<evidence type="ECO:0000313" key="2">
    <source>
        <dbReference type="EMBL" id="OIQ75573.1"/>
    </source>
</evidence>
<protein>
    <submittedName>
        <fullName evidence="2">Uncharacterized protein</fullName>
    </submittedName>
</protein>
<evidence type="ECO:0000256" key="1">
    <source>
        <dbReference type="SAM" id="Phobius"/>
    </source>
</evidence>
<organism evidence="2">
    <name type="scientific">mine drainage metagenome</name>
    <dbReference type="NCBI Taxonomy" id="410659"/>
    <lineage>
        <taxon>unclassified sequences</taxon>
        <taxon>metagenomes</taxon>
        <taxon>ecological metagenomes</taxon>
    </lineage>
</organism>
<keyword evidence="1" id="KW-0812">Transmembrane</keyword>
<comment type="caution">
    <text evidence="2">The sequence shown here is derived from an EMBL/GenBank/DDBJ whole genome shotgun (WGS) entry which is preliminary data.</text>
</comment>
<reference evidence="2" key="1">
    <citation type="submission" date="2016-10" db="EMBL/GenBank/DDBJ databases">
        <title>Sequence of Gallionella enrichment culture.</title>
        <authorList>
            <person name="Poehlein A."/>
            <person name="Muehling M."/>
            <person name="Daniel R."/>
        </authorList>
    </citation>
    <scope>NUCLEOTIDE SEQUENCE</scope>
</reference>
<gene>
    <name evidence="2" type="ORF">GALL_427590</name>
</gene>